<keyword evidence="6 11" id="KW-1133">Transmembrane helix</keyword>
<dbReference type="AlphaFoldDB" id="A0A7J5YBI0"/>
<name>A0A7J5YBI0_DISMA</name>
<gene>
    <name evidence="13" type="ORF">F7725_003389</name>
</gene>
<keyword evidence="8 11" id="KW-0472">Membrane</keyword>
<dbReference type="PANTHER" id="PTHR23302">
    <property type="entry name" value="TRANSMEMBRANE CHANNEL-RELATED"/>
    <property type="match status" value="1"/>
</dbReference>
<evidence type="ECO:0000256" key="7">
    <source>
        <dbReference type="ARBA" id="ARBA00023125"/>
    </source>
</evidence>
<feature type="transmembrane region" description="Helical" evidence="11">
    <location>
        <begin position="81"/>
        <end position="106"/>
    </location>
</feature>
<protein>
    <recommendedName>
        <fullName evidence="11">Transmembrane channel-like protein</fullName>
    </recommendedName>
</protein>
<evidence type="ECO:0000256" key="3">
    <source>
        <dbReference type="ARBA" id="ARBA00009359"/>
    </source>
</evidence>
<feature type="domain" description="RRM" evidence="12">
    <location>
        <begin position="205"/>
        <end position="281"/>
    </location>
</feature>
<dbReference type="CDD" id="cd22921">
    <property type="entry name" value="HFD_CENP-X"/>
    <property type="match status" value="1"/>
</dbReference>
<evidence type="ECO:0000259" key="12">
    <source>
        <dbReference type="PROSITE" id="PS50102"/>
    </source>
</evidence>
<comment type="caution">
    <text evidence="11">Lacks conserved residue(s) required for the propagation of feature annotation.</text>
</comment>
<keyword evidence="5" id="KW-0227">DNA damage</keyword>
<dbReference type="InterPro" id="IPR038900">
    <property type="entry name" value="TMC"/>
</dbReference>
<dbReference type="InterPro" id="IPR012677">
    <property type="entry name" value="Nucleotide-bd_a/b_plait_sf"/>
</dbReference>
<dbReference type="GO" id="GO:0006281">
    <property type="term" value="P:DNA repair"/>
    <property type="evidence" value="ECO:0007669"/>
    <property type="project" value="UniProtKB-KW"/>
</dbReference>
<sequence>MVFISPRLGVLFAPLLPAVQIIKLFVLFYMKKVCIAGVISVHVVQIWTCMSNFKFFFWFLPQSSLLLNCQASRQPWRASQMTTLFVSLLFFPSFLGAAVSVTYTIWMIKPSTECGPFRNLTTMFHSGKLWVKQLESSNPLLIWLSRAYDFLVENPLFLFLVNGLFLMVIYIHSQVVDGQRKIEGKDKKFLITNLQALYERSRLDHGVIVKDLNPYLNEGYVQAYFREWGTITACTVKKNPNLGEKNSMAYVRFSTEDEADRAEWAGPHYIGGDVKVKRVVSPKDTVSKLLSSFFKEDKTRMSGDAALLMAEMLKVFVREAAVRSQKQAASEDCNQVDIEHFEKILPQLRVLCTPFHATTNKAHLCSSATTGASSMLHSTLHQSLLEQLEAIRVIRGAASPLDDDKCQEKRSTPPATLKFPFAVLRCLVRGGGKGKGDLWHRGKVEWECACTN</sequence>
<keyword evidence="9" id="KW-0234">DNA repair</keyword>
<dbReference type="Pfam" id="PF00076">
    <property type="entry name" value="RRM_1"/>
    <property type="match status" value="1"/>
</dbReference>
<dbReference type="SMART" id="SM00360">
    <property type="entry name" value="RRM"/>
    <property type="match status" value="1"/>
</dbReference>
<dbReference type="EMBL" id="JAAKFY010000014">
    <property type="protein sequence ID" value="KAF3846311.1"/>
    <property type="molecule type" value="Genomic_DNA"/>
</dbReference>
<keyword evidence="10" id="KW-0694">RNA-binding</keyword>
<dbReference type="GO" id="GO:0003723">
    <property type="term" value="F:RNA binding"/>
    <property type="evidence" value="ECO:0007669"/>
    <property type="project" value="UniProtKB-UniRule"/>
</dbReference>
<evidence type="ECO:0000256" key="8">
    <source>
        <dbReference type="ARBA" id="ARBA00023136"/>
    </source>
</evidence>
<dbReference type="InterPro" id="IPR018552">
    <property type="entry name" value="CENP-X"/>
</dbReference>
<dbReference type="PROSITE" id="PS50102">
    <property type="entry name" value="RRM"/>
    <property type="match status" value="1"/>
</dbReference>
<evidence type="ECO:0000256" key="10">
    <source>
        <dbReference type="PROSITE-ProRule" id="PRU00176"/>
    </source>
</evidence>
<evidence type="ECO:0000256" key="4">
    <source>
        <dbReference type="ARBA" id="ARBA00022692"/>
    </source>
</evidence>
<dbReference type="GO" id="GO:0003677">
    <property type="term" value="F:DNA binding"/>
    <property type="evidence" value="ECO:0007669"/>
    <property type="project" value="UniProtKB-KW"/>
</dbReference>
<evidence type="ECO:0000256" key="11">
    <source>
        <dbReference type="RuleBase" id="RU310713"/>
    </source>
</evidence>
<keyword evidence="14" id="KW-1185">Reference proteome</keyword>
<keyword evidence="4 11" id="KW-0812">Transmembrane</keyword>
<dbReference type="Proteomes" id="UP000518266">
    <property type="component" value="Unassembled WGS sequence"/>
</dbReference>
<evidence type="ECO:0000256" key="6">
    <source>
        <dbReference type="ARBA" id="ARBA00022989"/>
    </source>
</evidence>
<dbReference type="Gene3D" id="1.20.5.4980">
    <property type="match status" value="1"/>
</dbReference>
<dbReference type="InterPro" id="IPR012496">
    <property type="entry name" value="TMC_dom"/>
</dbReference>
<feature type="transmembrane region" description="Helical" evidence="11">
    <location>
        <begin position="156"/>
        <end position="173"/>
    </location>
</feature>
<organism evidence="13 14">
    <name type="scientific">Dissostichus mawsoni</name>
    <name type="common">Antarctic cod</name>
    <dbReference type="NCBI Taxonomy" id="36200"/>
    <lineage>
        <taxon>Eukaryota</taxon>
        <taxon>Metazoa</taxon>
        <taxon>Chordata</taxon>
        <taxon>Craniata</taxon>
        <taxon>Vertebrata</taxon>
        <taxon>Euteleostomi</taxon>
        <taxon>Actinopterygii</taxon>
        <taxon>Neopterygii</taxon>
        <taxon>Teleostei</taxon>
        <taxon>Neoteleostei</taxon>
        <taxon>Acanthomorphata</taxon>
        <taxon>Eupercaria</taxon>
        <taxon>Perciformes</taxon>
        <taxon>Notothenioidei</taxon>
        <taxon>Nototheniidae</taxon>
        <taxon>Dissostichus</taxon>
    </lineage>
</organism>
<evidence type="ECO:0000256" key="1">
    <source>
        <dbReference type="ARBA" id="ARBA00004141"/>
    </source>
</evidence>
<dbReference type="Gene3D" id="6.10.130.30">
    <property type="match status" value="1"/>
</dbReference>
<dbReference type="SUPFAM" id="SSF54928">
    <property type="entry name" value="RNA-binding domain, RBD"/>
    <property type="match status" value="1"/>
</dbReference>
<dbReference type="InterPro" id="IPR035979">
    <property type="entry name" value="RBD_domain_sf"/>
</dbReference>
<feature type="transmembrane region" description="Helical" evidence="11">
    <location>
        <begin position="7"/>
        <end position="29"/>
    </location>
</feature>
<dbReference type="GO" id="GO:0008381">
    <property type="term" value="F:mechanosensitive monoatomic ion channel activity"/>
    <property type="evidence" value="ECO:0007669"/>
    <property type="project" value="TreeGrafter"/>
</dbReference>
<feature type="non-terminal residue" evidence="13">
    <location>
        <position position="452"/>
    </location>
</feature>
<evidence type="ECO:0000313" key="14">
    <source>
        <dbReference type="Proteomes" id="UP000518266"/>
    </source>
</evidence>
<reference evidence="13 14" key="1">
    <citation type="submission" date="2020-03" db="EMBL/GenBank/DDBJ databases">
        <title>Dissostichus mawsoni Genome sequencing and assembly.</title>
        <authorList>
            <person name="Park H."/>
        </authorList>
    </citation>
    <scope>NUCLEOTIDE SEQUENCE [LARGE SCALE GENOMIC DNA]</scope>
    <source>
        <strain evidence="13">DM0001</strain>
        <tissue evidence="13">Muscle</tissue>
    </source>
</reference>
<evidence type="ECO:0000256" key="5">
    <source>
        <dbReference type="ARBA" id="ARBA00022763"/>
    </source>
</evidence>
<proteinExistence type="inferred from homology"/>
<dbReference type="Gene3D" id="3.30.70.330">
    <property type="match status" value="1"/>
</dbReference>
<dbReference type="InterPro" id="IPR009072">
    <property type="entry name" value="Histone-fold"/>
</dbReference>
<comment type="similarity">
    <text evidence="2 11">Belongs to the TMC family.</text>
</comment>
<dbReference type="OrthoDB" id="10020430at2759"/>
<accession>A0A7J5YBI0</accession>
<dbReference type="PANTHER" id="PTHR23302:SF4">
    <property type="entry name" value="TRANSMEMBRANE CHANNEL-LIKE PROTEIN 6"/>
    <property type="match status" value="1"/>
</dbReference>
<comment type="subcellular location">
    <subcellularLocation>
        <location evidence="1 11">Membrane</location>
        <topology evidence="1 11">Multi-pass membrane protein</topology>
    </subcellularLocation>
</comment>
<evidence type="ECO:0000313" key="13">
    <source>
        <dbReference type="EMBL" id="KAF3846311.1"/>
    </source>
</evidence>
<evidence type="ECO:0000256" key="2">
    <source>
        <dbReference type="ARBA" id="ARBA00006510"/>
    </source>
</evidence>
<comment type="caution">
    <text evidence="13">The sequence shown here is derived from an EMBL/GenBank/DDBJ whole genome shotgun (WGS) entry which is preliminary data.</text>
</comment>
<dbReference type="SUPFAM" id="SSF47113">
    <property type="entry name" value="Histone-fold"/>
    <property type="match status" value="1"/>
</dbReference>
<evidence type="ECO:0000256" key="9">
    <source>
        <dbReference type="ARBA" id="ARBA00023204"/>
    </source>
</evidence>
<dbReference type="Pfam" id="PF09415">
    <property type="entry name" value="CENP-X"/>
    <property type="match status" value="1"/>
</dbReference>
<dbReference type="GO" id="GO:0005886">
    <property type="term" value="C:plasma membrane"/>
    <property type="evidence" value="ECO:0007669"/>
    <property type="project" value="InterPro"/>
</dbReference>
<dbReference type="Pfam" id="PF07810">
    <property type="entry name" value="TMC"/>
    <property type="match status" value="1"/>
</dbReference>
<dbReference type="GO" id="GO:0051382">
    <property type="term" value="P:kinetochore assembly"/>
    <property type="evidence" value="ECO:0007669"/>
    <property type="project" value="InterPro"/>
</dbReference>
<dbReference type="InterPro" id="IPR000504">
    <property type="entry name" value="RRM_dom"/>
</dbReference>
<comment type="similarity">
    <text evidence="3">Belongs to the CENP-X/MHF2 family.</text>
</comment>
<dbReference type="GO" id="GO:0046982">
    <property type="term" value="F:protein heterodimerization activity"/>
    <property type="evidence" value="ECO:0007669"/>
    <property type="project" value="InterPro"/>
</dbReference>
<keyword evidence="7" id="KW-0238">DNA-binding</keyword>